<comment type="caution">
    <text evidence="1">The sequence shown here is derived from an EMBL/GenBank/DDBJ whole genome shotgun (WGS) entry which is preliminary data.</text>
</comment>
<proteinExistence type="predicted"/>
<protein>
    <submittedName>
        <fullName evidence="1">Uncharacterized protein</fullName>
    </submittedName>
</protein>
<evidence type="ECO:0000313" key="1">
    <source>
        <dbReference type="EMBL" id="KAJ2986819.1"/>
    </source>
</evidence>
<evidence type="ECO:0000313" key="2">
    <source>
        <dbReference type="Proteomes" id="UP001144978"/>
    </source>
</evidence>
<name>A0ACC1P4L3_9APHY</name>
<reference evidence="1" key="1">
    <citation type="submission" date="2022-08" db="EMBL/GenBank/DDBJ databases">
        <title>Genome Sequence of Pycnoporus sanguineus.</title>
        <authorList>
            <person name="Buettner E."/>
        </authorList>
    </citation>
    <scope>NUCLEOTIDE SEQUENCE</scope>
    <source>
        <strain evidence="1">CG-C14</strain>
    </source>
</reference>
<accession>A0ACC1P4L3</accession>
<dbReference type="Proteomes" id="UP001144978">
    <property type="component" value="Unassembled WGS sequence"/>
</dbReference>
<keyword evidence="2" id="KW-1185">Reference proteome</keyword>
<gene>
    <name evidence="1" type="ORF">NUW54_g9619</name>
</gene>
<dbReference type="EMBL" id="JANSHE010003268">
    <property type="protein sequence ID" value="KAJ2986819.1"/>
    <property type="molecule type" value="Genomic_DNA"/>
</dbReference>
<organism evidence="1 2">
    <name type="scientific">Trametes sanguinea</name>
    <dbReference type="NCBI Taxonomy" id="158606"/>
    <lineage>
        <taxon>Eukaryota</taxon>
        <taxon>Fungi</taxon>
        <taxon>Dikarya</taxon>
        <taxon>Basidiomycota</taxon>
        <taxon>Agaricomycotina</taxon>
        <taxon>Agaricomycetes</taxon>
        <taxon>Polyporales</taxon>
        <taxon>Polyporaceae</taxon>
        <taxon>Trametes</taxon>
    </lineage>
</organism>
<sequence>MGIIAATTNMPSSKFVSPKNGDTIPANTNFTIQMAIQHLETGHFTNANENYFAAPQVVNSAGDIQGHSHVVIDPLTSLDQTTPTDPTKFVFFKGLNDVAQNGVLSAVVDGGLPAGAYRLASINTAANHQPALVAIAQHGALDDMIYFTVSDNGAAAGASGAGAAGAASSAASASTAASSAAATAAAGRGSRGGVSAASARSAHRAVLAGLRAARIFRERERRLHIVSTTNHASVLTAPAKHSQIPIAADPSTSSPSTASSPCTTRSS</sequence>